<gene>
    <name evidence="1" type="ORF">RRG08_046414</name>
</gene>
<keyword evidence="2" id="KW-1185">Reference proteome</keyword>
<dbReference type="PANTHER" id="PTHR37984:SF5">
    <property type="entry name" value="PROTEIN NYNRIN-LIKE"/>
    <property type="match status" value="1"/>
</dbReference>
<dbReference type="InterPro" id="IPR043502">
    <property type="entry name" value="DNA/RNA_pol_sf"/>
</dbReference>
<protein>
    <submittedName>
        <fullName evidence="1">Uncharacterized protein</fullName>
    </submittedName>
</protein>
<dbReference type="EMBL" id="JAWDGP010001960">
    <property type="protein sequence ID" value="KAK3786519.1"/>
    <property type="molecule type" value="Genomic_DNA"/>
</dbReference>
<dbReference type="PANTHER" id="PTHR37984">
    <property type="entry name" value="PROTEIN CBG26694"/>
    <property type="match status" value="1"/>
</dbReference>
<comment type="caution">
    <text evidence="1">The sequence shown here is derived from an EMBL/GenBank/DDBJ whole genome shotgun (WGS) entry which is preliminary data.</text>
</comment>
<dbReference type="Proteomes" id="UP001283361">
    <property type="component" value="Unassembled WGS sequence"/>
</dbReference>
<dbReference type="InterPro" id="IPR050951">
    <property type="entry name" value="Retrovirus_Pol_polyprotein"/>
</dbReference>
<sequence length="199" mass="22503">MVDFGVINDSDAPGASPNAFVKKRDGLNMLCADHRNLNKTAVLDPQPMPKAEGLFHKISDDKLFSKGDLIKGNWQIKVSEEQIPKTAFVTPDGNWDFFLDCDLSWNGRTSEDNLRKINEASRPTTKKKFRSDMALMNYYREYVLRFAAVTAFLTEERTAKHTEVERASGTCVPDNWCCADTMTDSTTSRPEKDMHISGR</sequence>
<accession>A0AAE1AEV4</accession>
<proteinExistence type="predicted"/>
<dbReference type="AlphaFoldDB" id="A0AAE1AEV4"/>
<dbReference type="Gene3D" id="3.10.10.10">
    <property type="entry name" value="HIV Type 1 Reverse Transcriptase, subunit A, domain 1"/>
    <property type="match status" value="1"/>
</dbReference>
<dbReference type="InterPro" id="IPR043128">
    <property type="entry name" value="Rev_trsase/Diguanyl_cyclase"/>
</dbReference>
<dbReference type="SUPFAM" id="SSF56672">
    <property type="entry name" value="DNA/RNA polymerases"/>
    <property type="match status" value="1"/>
</dbReference>
<dbReference type="Gene3D" id="3.30.70.270">
    <property type="match status" value="2"/>
</dbReference>
<evidence type="ECO:0000313" key="2">
    <source>
        <dbReference type="Proteomes" id="UP001283361"/>
    </source>
</evidence>
<name>A0AAE1AEV4_9GAST</name>
<reference evidence="1" key="1">
    <citation type="journal article" date="2023" name="G3 (Bethesda)">
        <title>A reference genome for the long-term kleptoplast-retaining sea slug Elysia crispata morphotype clarki.</title>
        <authorList>
            <person name="Eastman K.E."/>
            <person name="Pendleton A.L."/>
            <person name="Shaikh M.A."/>
            <person name="Suttiyut T."/>
            <person name="Ogas R."/>
            <person name="Tomko P."/>
            <person name="Gavelis G."/>
            <person name="Widhalm J.R."/>
            <person name="Wisecaver J.H."/>
        </authorList>
    </citation>
    <scope>NUCLEOTIDE SEQUENCE</scope>
    <source>
        <strain evidence="1">ECLA1</strain>
    </source>
</reference>
<organism evidence="1 2">
    <name type="scientific">Elysia crispata</name>
    <name type="common">lettuce slug</name>
    <dbReference type="NCBI Taxonomy" id="231223"/>
    <lineage>
        <taxon>Eukaryota</taxon>
        <taxon>Metazoa</taxon>
        <taxon>Spiralia</taxon>
        <taxon>Lophotrochozoa</taxon>
        <taxon>Mollusca</taxon>
        <taxon>Gastropoda</taxon>
        <taxon>Heterobranchia</taxon>
        <taxon>Euthyneura</taxon>
        <taxon>Panpulmonata</taxon>
        <taxon>Sacoglossa</taxon>
        <taxon>Placobranchoidea</taxon>
        <taxon>Plakobranchidae</taxon>
        <taxon>Elysia</taxon>
    </lineage>
</organism>
<evidence type="ECO:0000313" key="1">
    <source>
        <dbReference type="EMBL" id="KAK3786519.1"/>
    </source>
</evidence>